<organism evidence="1">
    <name type="scientific">uncultured Caudovirales phage</name>
    <dbReference type="NCBI Taxonomy" id="2100421"/>
    <lineage>
        <taxon>Viruses</taxon>
        <taxon>Duplodnaviria</taxon>
        <taxon>Heunggongvirae</taxon>
        <taxon>Uroviricota</taxon>
        <taxon>Caudoviricetes</taxon>
        <taxon>Peduoviridae</taxon>
        <taxon>Maltschvirus</taxon>
        <taxon>Maltschvirus maltsch</taxon>
    </lineage>
</organism>
<protein>
    <submittedName>
        <fullName evidence="1">Uncharacterized protein</fullName>
    </submittedName>
</protein>
<accession>A0A6J5M3A7</accession>
<dbReference type="EMBL" id="LR796379">
    <property type="protein sequence ID" value="CAB4140053.1"/>
    <property type="molecule type" value="Genomic_DNA"/>
</dbReference>
<sequence length="32" mass="3605">MLETHGIFLFFAVWALLTLAACEWAIQGADHE</sequence>
<proteinExistence type="predicted"/>
<name>A0A6J5M3A7_9CAUD</name>
<evidence type="ECO:0000313" key="1">
    <source>
        <dbReference type="EMBL" id="CAB4140053.1"/>
    </source>
</evidence>
<gene>
    <name evidence="1" type="ORF">UFOVP407_15</name>
</gene>
<reference evidence="1" key="1">
    <citation type="submission" date="2020-04" db="EMBL/GenBank/DDBJ databases">
        <authorList>
            <person name="Chiriac C."/>
            <person name="Salcher M."/>
            <person name="Ghai R."/>
            <person name="Kavagutti S V."/>
        </authorList>
    </citation>
    <scope>NUCLEOTIDE SEQUENCE</scope>
</reference>